<dbReference type="InParanoid" id="G0P7K9"/>
<evidence type="ECO:0000256" key="4">
    <source>
        <dbReference type="ARBA" id="ARBA00022679"/>
    </source>
</evidence>
<dbReference type="SUPFAM" id="SSF56112">
    <property type="entry name" value="Protein kinase-like (PK-like)"/>
    <property type="match status" value="1"/>
</dbReference>
<dbReference type="GO" id="GO:0007283">
    <property type="term" value="P:spermatogenesis"/>
    <property type="evidence" value="ECO:0007669"/>
    <property type="project" value="UniProtKB-KW"/>
</dbReference>
<dbReference type="CDD" id="cd14050">
    <property type="entry name" value="PKc_Myt1"/>
    <property type="match status" value="1"/>
</dbReference>
<dbReference type="PANTHER" id="PTHR11042">
    <property type="entry name" value="EUKARYOTIC TRANSLATION INITIATION FACTOR 2-ALPHA KINASE EIF2-ALPHA KINASE -RELATED"/>
    <property type="match status" value="1"/>
</dbReference>
<evidence type="ECO:0000256" key="1">
    <source>
        <dbReference type="ARBA" id="ARBA00004395"/>
    </source>
</evidence>
<dbReference type="EC" id="2.7.11.1" evidence="2"/>
<gene>
    <name evidence="22" type="ORF">CAEBREN_14753</name>
</gene>
<keyword evidence="3" id="KW-0723">Serine/threonine-protein kinase</keyword>
<evidence type="ECO:0000256" key="13">
    <source>
        <dbReference type="ARBA" id="ARBA00023136"/>
    </source>
</evidence>
<sequence>MDESLGNSSMDSIEVGPTSPRVLVTPRIPAAVMMRETPLSTKRERQAMTPRYRGPMPKIFKSQQPQRSILSMTRKDTTPQLLTPHGPQPLESPLYDHKNTQSFLEQTFKIDEIIGRGSFGEVFAARCLEDSRLYAVKVSIAPIRQHSISKYREAELHMLIPPHKNLVRFYRAWVETDRLYIQTELCEQSLQQYCLIKHALPEKEIWNISVDLLQAVHHLHSLDMIHDDIKPDNIFLTRHKICKLGDFGLVINLKNPNDVKSAEEGDSKYLAPEVLNGRPTKASDIFSLGVTILEAATDLDVPSSGDAWHQIRNGQIPPRFFVGISPILQDLIKSMLDKDPLKRPTSQTLLAHASMKRKIFMRSLYVKWVDTSDSLTSLFKWILVWCMAFVSVVFRPVAWFHEEIQNRRSEICAQFLNPHQQHTPIHTPENSKAYSESLTGVALRQAVPSPFDFSDDENPPHSQRRLFQSAPVPPFPSRLNFDDDDDEDEEQATCSSSNSSAIEPIGDVSPRFRRPVTSMVQRESTPKSARRLLSAYRPSPGLSPTTSNFHNPSFSHQDHQASGDGFNNNMSMLTDQERTEKYRRMQQTEQHRDWIDRANVVDEAPPPMSCPPRIRRGTRDLPRLPLNFNLLDDEPAKKEGGDDVEQKREDKKAAPEMRRFLRSNSKQLRSKTQYLFIRVYFLPLLSLSSFLIKE</sequence>
<dbReference type="STRING" id="135651.G0P7K9"/>
<dbReference type="Proteomes" id="UP000008068">
    <property type="component" value="Unassembled WGS sequence"/>
</dbReference>
<evidence type="ECO:0000256" key="3">
    <source>
        <dbReference type="ARBA" id="ARBA00022527"/>
    </source>
</evidence>
<feature type="compositionally biased region" description="Acidic residues" evidence="20">
    <location>
        <begin position="482"/>
        <end position="491"/>
    </location>
</feature>
<dbReference type="SMART" id="SM00220">
    <property type="entry name" value="S_TKc"/>
    <property type="match status" value="1"/>
</dbReference>
<keyword evidence="14" id="KW-0131">Cell cycle</keyword>
<name>G0P7K9_CAEBE</name>
<keyword evidence="10" id="KW-0744">Spermatogenesis</keyword>
<evidence type="ECO:0000256" key="19">
    <source>
        <dbReference type="PROSITE-ProRule" id="PRU10141"/>
    </source>
</evidence>
<keyword evidence="11" id="KW-0896">Oogenesis</keyword>
<dbReference type="Pfam" id="PF00069">
    <property type="entry name" value="Pkinase"/>
    <property type="match status" value="1"/>
</dbReference>
<dbReference type="GO" id="GO:0051321">
    <property type="term" value="P:meiotic cell cycle"/>
    <property type="evidence" value="ECO:0007669"/>
    <property type="project" value="TreeGrafter"/>
</dbReference>
<keyword evidence="7" id="KW-0418">Kinase</keyword>
<dbReference type="InterPro" id="IPR000719">
    <property type="entry name" value="Prot_kinase_dom"/>
</dbReference>
<protein>
    <recommendedName>
        <fullName evidence="18">Membrane-associated tyrosine- and threonine-specific cdc2-inhibitory kinase wee-1.3</fullName>
        <ecNumber evidence="2">2.7.11.1</ecNumber>
    </recommendedName>
</protein>
<evidence type="ECO:0000256" key="10">
    <source>
        <dbReference type="ARBA" id="ARBA00022871"/>
    </source>
</evidence>
<comment type="catalytic activity">
    <reaction evidence="17">
        <text>L-seryl-[protein] + ATP = O-phospho-L-seryl-[protein] + ADP + H(+)</text>
        <dbReference type="Rhea" id="RHEA:17989"/>
        <dbReference type="Rhea" id="RHEA-COMP:9863"/>
        <dbReference type="Rhea" id="RHEA-COMP:11604"/>
        <dbReference type="ChEBI" id="CHEBI:15378"/>
        <dbReference type="ChEBI" id="CHEBI:29999"/>
        <dbReference type="ChEBI" id="CHEBI:30616"/>
        <dbReference type="ChEBI" id="CHEBI:83421"/>
        <dbReference type="ChEBI" id="CHEBI:456216"/>
        <dbReference type="EC" id="2.7.11.1"/>
    </reaction>
</comment>
<dbReference type="FunCoup" id="G0P7K9">
    <property type="interactions" value="237"/>
</dbReference>
<dbReference type="GO" id="GO:0110031">
    <property type="term" value="P:negative regulation of G2/MI transition of meiotic cell cycle"/>
    <property type="evidence" value="ECO:0007669"/>
    <property type="project" value="TreeGrafter"/>
</dbReference>
<feature type="compositionally biased region" description="Polar residues" evidence="20">
    <location>
        <begin position="542"/>
        <end position="555"/>
    </location>
</feature>
<evidence type="ECO:0000313" key="23">
    <source>
        <dbReference type="Proteomes" id="UP000008068"/>
    </source>
</evidence>
<keyword evidence="9" id="KW-0460">Magnesium</keyword>
<reference evidence="23" key="1">
    <citation type="submission" date="2011-07" db="EMBL/GenBank/DDBJ databases">
        <authorList>
            <consortium name="Caenorhabditis brenneri Sequencing and Analysis Consortium"/>
            <person name="Wilson R.K."/>
        </authorList>
    </citation>
    <scope>NUCLEOTIDE SEQUENCE [LARGE SCALE GENOMIC DNA]</scope>
    <source>
        <strain evidence="23">PB2801</strain>
    </source>
</reference>
<evidence type="ECO:0000256" key="17">
    <source>
        <dbReference type="ARBA" id="ARBA00048679"/>
    </source>
</evidence>
<evidence type="ECO:0000256" key="15">
    <source>
        <dbReference type="ARBA" id="ARBA00037982"/>
    </source>
</evidence>
<dbReference type="PANTHER" id="PTHR11042:SF183">
    <property type="entry name" value="MEMBRANE-ASSOCIATED TYROSINE- AND THREONINE-SPECIFIC CDC2-INHIBITORY KINASE"/>
    <property type="match status" value="1"/>
</dbReference>
<keyword evidence="11" id="KW-0221">Differentiation</keyword>
<comment type="similarity">
    <text evidence="15">Belongs to the protein kinase superfamily. Ser/Thr protein kinase family. GCN2 subfamily.</text>
</comment>
<proteinExistence type="inferred from homology"/>
<evidence type="ECO:0000259" key="21">
    <source>
        <dbReference type="PROSITE" id="PS50011"/>
    </source>
</evidence>
<evidence type="ECO:0000256" key="6">
    <source>
        <dbReference type="ARBA" id="ARBA00022741"/>
    </source>
</evidence>
<dbReference type="InterPro" id="IPR011009">
    <property type="entry name" value="Kinase-like_dom_sf"/>
</dbReference>
<dbReference type="Gene3D" id="3.30.200.20">
    <property type="entry name" value="Phosphorylase Kinase, domain 1"/>
    <property type="match status" value="1"/>
</dbReference>
<dbReference type="GO" id="GO:0048477">
    <property type="term" value="P:oogenesis"/>
    <property type="evidence" value="ECO:0007669"/>
    <property type="project" value="UniProtKB-KW"/>
</dbReference>
<comment type="subcellular location">
    <subcellularLocation>
        <location evidence="1">Golgi apparatus membrane</location>
        <topology evidence="1">Peripheral membrane protein</topology>
    </subcellularLocation>
</comment>
<evidence type="ECO:0000256" key="16">
    <source>
        <dbReference type="ARBA" id="ARBA00047899"/>
    </source>
</evidence>
<dbReference type="OrthoDB" id="5337378at2759"/>
<evidence type="ECO:0000313" key="22">
    <source>
        <dbReference type="EMBL" id="EGT47241.1"/>
    </source>
</evidence>
<dbReference type="GO" id="GO:0005524">
    <property type="term" value="F:ATP binding"/>
    <property type="evidence" value="ECO:0007669"/>
    <property type="project" value="UniProtKB-UniRule"/>
</dbReference>
<keyword evidence="12" id="KW-0333">Golgi apparatus</keyword>
<dbReference type="GO" id="GO:0005634">
    <property type="term" value="C:nucleus"/>
    <property type="evidence" value="ECO:0007669"/>
    <property type="project" value="TreeGrafter"/>
</dbReference>
<organism evidence="23">
    <name type="scientific">Caenorhabditis brenneri</name>
    <name type="common">Nematode worm</name>
    <dbReference type="NCBI Taxonomy" id="135651"/>
    <lineage>
        <taxon>Eukaryota</taxon>
        <taxon>Metazoa</taxon>
        <taxon>Ecdysozoa</taxon>
        <taxon>Nematoda</taxon>
        <taxon>Chromadorea</taxon>
        <taxon>Rhabditida</taxon>
        <taxon>Rhabditina</taxon>
        <taxon>Rhabditomorpha</taxon>
        <taxon>Rhabditoidea</taxon>
        <taxon>Rhabditidae</taxon>
        <taxon>Peloderinae</taxon>
        <taxon>Caenorhabditis</taxon>
    </lineage>
</organism>
<feature type="binding site" evidence="19">
    <location>
        <position position="137"/>
    </location>
    <ligand>
        <name>ATP</name>
        <dbReference type="ChEBI" id="CHEBI:30616"/>
    </ligand>
</feature>
<feature type="compositionally biased region" description="Basic and acidic residues" evidence="20">
    <location>
        <begin position="634"/>
        <end position="655"/>
    </location>
</feature>
<keyword evidence="8 19" id="KW-0067">ATP-binding</keyword>
<evidence type="ECO:0000256" key="18">
    <source>
        <dbReference type="ARBA" id="ARBA00071413"/>
    </source>
</evidence>
<dbReference type="AlphaFoldDB" id="G0P7K9"/>
<dbReference type="FunFam" id="1.10.510.10:FF:000315">
    <property type="entry name" value="membrane-associated tyrosine- and threonine-specific cdc2-inhibitory kinase"/>
    <property type="match status" value="1"/>
</dbReference>
<keyword evidence="23" id="KW-1185">Reference proteome</keyword>
<evidence type="ECO:0000256" key="7">
    <source>
        <dbReference type="ARBA" id="ARBA00022777"/>
    </source>
</evidence>
<feature type="region of interest" description="Disordered" evidence="20">
    <location>
        <begin position="449"/>
        <end position="567"/>
    </location>
</feature>
<feature type="region of interest" description="Disordered" evidence="20">
    <location>
        <begin position="631"/>
        <end position="655"/>
    </location>
</feature>
<accession>G0P7K9</accession>
<feature type="region of interest" description="Disordered" evidence="20">
    <location>
        <begin position="1"/>
        <end position="21"/>
    </location>
</feature>
<feature type="compositionally biased region" description="Polar residues" evidence="20">
    <location>
        <begin position="1"/>
        <end position="11"/>
    </location>
</feature>
<evidence type="ECO:0000256" key="11">
    <source>
        <dbReference type="ARBA" id="ARBA00022943"/>
    </source>
</evidence>
<evidence type="ECO:0000256" key="12">
    <source>
        <dbReference type="ARBA" id="ARBA00023034"/>
    </source>
</evidence>
<feature type="compositionally biased region" description="Polar residues" evidence="20">
    <location>
        <begin position="518"/>
        <end position="527"/>
    </location>
</feature>
<keyword evidence="4" id="KW-0808">Transferase</keyword>
<dbReference type="InterPro" id="IPR008271">
    <property type="entry name" value="Ser/Thr_kinase_AS"/>
</dbReference>
<dbReference type="eggNOG" id="KOG0601">
    <property type="taxonomic scope" value="Eukaryota"/>
</dbReference>
<keyword evidence="5" id="KW-0479">Metal-binding</keyword>
<dbReference type="PROSITE" id="PS00108">
    <property type="entry name" value="PROTEIN_KINASE_ST"/>
    <property type="match status" value="1"/>
</dbReference>
<keyword evidence="13" id="KW-0472">Membrane</keyword>
<comment type="catalytic activity">
    <reaction evidence="16">
        <text>L-threonyl-[protein] + ATP = O-phospho-L-threonyl-[protein] + ADP + H(+)</text>
        <dbReference type="Rhea" id="RHEA:46608"/>
        <dbReference type="Rhea" id="RHEA-COMP:11060"/>
        <dbReference type="Rhea" id="RHEA-COMP:11605"/>
        <dbReference type="ChEBI" id="CHEBI:15378"/>
        <dbReference type="ChEBI" id="CHEBI:30013"/>
        <dbReference type="ChEBI" id="CHEBI:30616"/>
        <dbReference type="ChEBI" id="CHEBI:61977"/>
        <dbReference type="ChEBI" id="CHEBI:456216"/>
        <dbReference type="EC" id="2.7.11.1"/>
    </reaction>
</comment>
<dbReference type="GO" id="GO:0046872">
    <property type="term" value="F:metal ion binding"/>
    <property type="evidence" value="ECO:0007669"/>
    <property type="project" value="UniProtKB-KW"/>
</dbReference>
<dbReference type="GO" id="GO:0004674">
    <property type="term" value="F:protein serine/threonine kinase activity"/>
    <property type="evidence" value="ECO:0007669"/>
    <property type="project" value="UniProtKB-KW"/>
</dbReference>
<dbReference type="PROSITE" id="PS00107">
    <property type="entry name" value="PROTEIN_KINASE_ATP"/>
    <property type="match status" value="1"/>
</dbReference>
<evidence type="ECO:0000256" key="9">
    <source>
        <dbReference type="ARBA" id="ARBA00022842"/>
    </source>
</evidence>
<evidence type="ECO:0000256" key="14">
    <source>
        <dbReference type="ARBA" id="ARBA00023306"/>
    </source>
</evidence>
<evidence type="ECO:0000256" key="20">
    <source>
        <dbReference type="SAM" id="MobiDB-lite"/>
    </source>
</evidence>
<dbReference type="EMBL" id="GL380116">
    <property type="protein sequence ID" value="EGT47241.1"/>
    <property type="molecule type" value="Genomic_DNA"/>
</dbReference>
<dbReference type="Gene3D" id="1.10.510.10">
    <property type="entry name" value="Transferase(Phosphotransferase) domain 1"/>
    <property type="match status" value="1"/>
</dbReference>
<keyword evidence="6 19" id="KW-0547">Nucleotide-binding</keyword>
<dbReference type="InterPro" id="IPR050339">
    <property type="entry name" value="CC_SR_Kinase"/>
</dbReference>
<evidence type="ECO:0000256" key="8">
    <source>
        <dbReference type="ARBA" id="ARBA00022840"/>
    </source>
</evidence>
<evidence type="ECO:0000256" key="2">
    <source>
        <dbReference type="ARBA" id="ARBA00012513"/>
    </source>
</evidence>
<dbReference type="PROSITE" id="PS50011">
    <property type="entry name" value="PROTEIN_KINASE_DOM"/>
    <property type="match status" value="1"/>
</dbReference>
<dbReference type="InterPro" id="IPR017441">
    <property type="entry name" value="Protein_kinase_ATP_BS"/>
</dbReference>
<feature type="domain" description="Protein kinase" evidence="21">
    <location>
        <begin position="108"/>
        <end position="355"/>
    </location>
</feature>
<evidence type="ECO:0000256" key="5">
    <source>
        <dbReference type="ARBA" id="ARBA00022723"/>
    </source>
</evidence>
<dbReference type="GO" id="GO:0000139">
    <property type="term" value="C:Golgi membrane"/>
    <property type="evidence" value="ECO:0007669"/>
    <property type="project" value="UniProtKB-SubCell"/>
</dbReference>
<feature type="compositionally biased region" description="Polar residues" evidence="20">
    <location>
        <begin position="492"/>
        <end position="501"/>
    </location>
</feature>
<dbReference type="HOGENOM" id="CLU_406103_0_0_1"/>